<evidence type="ECO:0000313" key="3">
    <source>
        <dbReference type="EMBL" id="QHC56394.1"/>
    </source>
</evidence>
<evidence type="ECO:0000313" key="4">
    <source>
        <dbReference type="Proteomes" id="UP000076717"/>
    </source>
</evidence>
<dbReference type="Pfam" id="PF09844">
    <property type="entry name" value="DUF2071"/>
    <property type="match status" value="1"/>
</dbReference>
<dbReference type="Proteomes" id="UP000465031">
    <property type="component" value="Chromosome"/>
</dbReference>
<evidence type="ECO:0000313" key="5">
    <source>
        <dbReference type="Proteomes" id="UP000465031"/>
    </source>
</evidence>
<dbReference type="AlphaFoldDB" id="A0A166HQJ0"/>
<protein>
    <submittedName>
        <fullName evidence="3">DUF2071 domain-containing protein</fullName>
    </submittedName>
</protein>
<keyword evidence="4" id="KW-1185">Reference proteome</keyword>
<proteinExistence type="predicted"/>
<dbReference type="KEGG" id="rte:GSU10_12625"/>
<reference evidence="3" key="2">
    <citation type="submission" date="2019-12" db="EMBL/GenBank/DDBJ databases">
        <title>Complete and Draft Genome Sequences of New Strains and Members of Some Known Species of the Genus Rathayibacter isolated from Plants.</title>
        <authorList>
            <person name="Tarlachkov S.V."/>
            <person name="Starodumova I.P."/>
            <person name="Dorofeeva L.V."/>
            <person name="Prisyazhnaya N.V."/>
            <person name="Leyn S.A."/>
            <person name="Zlamal J.E."/>
            <person name="Elane M.L."/>
            <person name="Osterman A.L."/>
            <person name="Nadler S.A."/>
            <person name="Subbotin S.A."/>
            <person name="Evtushenko L.I."/>
        </authorList>
    </citation>
    <scope>NUCLEOTIDE SEQUENCE</scope>
    <source>
        <strain evidence="3">VKM Ac-2761</strain>
    </source>
</reference>
<dbReference type="Gene3D" id="2.40.400.10">
    <property type="entry name" value="Acetoacetate decarboxylase-like"/>
    <property type="match status" value="1"/>
</dbReference>
<dbReference type="SUPFAM" id="SSF160104">
    <property type="entry name" value="Acetoacetate decarboxylase-like"/>
    <property type="match status" value="1"/>
</dbReference>
<accession>A0A166HQJ0</accession>
<evidence type="ECO:0000313" key="2">
    <source>
        <dbReference type="EMBL" id="KZX21005.1"/>
    </source>
</evidence>
<organism evidence="2 4">
    <name type="scientific">Rathayibacter tanaceti</name>
    <dbReference type="NCBI Taxonomy" id="1671680"/>
    <lineage>
        <taxon>Bacteria</taxon>
        <taxon>Bacillati</taxon>
        <taxon>Actinomycetota</taxon>
        <taxon>Actinomycetes</taxon>
        <taxon>Micrococcales</taxon>
        <taxon>Microbacteriaceae</taxon>
        <taxon>Rathayibacter</taxon>
    </lineage>
</organism>
<reference evidence="5" key="3">
    <citation type="submission" date="2019-12" db="EMBL/GenBank/DDBJ databases">
        <title>Complete and draft genome sequences of new strains and members of some known species of the genus Rathayibacter isolated from plants.</title>
        <authorList>
            <person name="Tarlachkov S.V."/>
            <person name="Starodumova I.P."/>
            <person name="Dorofeeva L.V."/>
            <person name="Prisyazhnaya N.V."/>
            <person name="Leyn S."/>
            <person name="Zlamal J."/>
            <person name="Elan M."/>
            <person name="Osterman A.L."/>
            <person name="Nadler S."/>
            <person name="Subbotin S.A."/>
            <person name="Evtushenko L.I."/>
        </authorList>
    </citation>
    <scope>NUCLEOTIDE SEQUENCE [LARGE SCALE GENOMIC DNA]</scope>
    <source>
        <strain evidence="5">VKM Ac-2761</strain>
    </source>
</reference>
<feature type="region of interest" description="Disordered" evidence="1">
    <location>
        <begin position="1"/>
        <end position="20"/>
    </location>
</feature>
<name>A0A166HQJ0_9MICO</name>
<dbReference type="EMBL" id="CP047186">
    <property type="protein sequence ID" value="QHC56394.1"/>
    <property type="molecule type" value="Genomic_DNA"/>
</dbReference>
<sequence>MGRVSPLEPPTRSAPPLGGPRILRQRWTEAAFLHWRVAPSLVAPHLPSGVRPDEHDGSSWIGLIPFRLSRTAFLGGPRVPWLGTFPEVNVRLYSVDEQGRRGVVFVSLEASHLLPVLTAQAVFGLPYRWARMSIEHRHGAVIYETIRHADSAARSRIVVRPTPGTSTAEDPLASFLTSRWAYHERHLGSTWYGRNLHRPWPLQQAELLALDDGLLDAAGFPGLASRAPDSVLYSPGVETVFTVPRRM</sequence>
<dbReference type="InterPro" id="IPR023375">
    <property type="entry name" value="ADC_dom_sf"/>
</dbReference>
<dbReference type="PATRIC" id="fig|1671680.3.peg.2002"/>
<evidence type="ECO:0000256" key="1">
    <source>
        <dbReference type="SAM" id="MobiDB-lite"/>
    </source>
</evidence>
<dbReference type="EMBL" id="LIIN01000059">
    <property type="protein sequence ID" value="KZX21005.1"/>
    <property type="molecule type" value="Genomic_DNA"/>
</dbReference>
<dbReference type="PANTHER" id="PTHR39186">
    <property type="entry name" value="DUF2071 FAMILY PROTEIN"/>
    <property type="match status" value="1"/>
</dbReference>
<dbReference type="OrthoDB" id="150993at2"/>
<dbReference type="Proteomes" id="UP000076717">
    <property type="component" value="Unassembled WGS sequence"/>
</dbReference>
<gene>
    <name evidence="2" type="ORF">ACH61_01884</name>
    <name evidence="3" type="ORF">GSU10_12625</name>
</gene>
<dbReference type="PANTHER" id="PTHR39186:SF1">
    <property type="entry name" value="DUF2071 DOMAIN-CONTAINING PROTEIN"/>
    <property type="match status" value="1"/>
</dbReference>
<dbReference type="InterPro" id="IPR018644">
    <property type="entry name" value="DUF2071"/>
</dbReference>
<reference evidence="2 4" key="1">
    <citation type="submission" date="2015-08" db="EMBL/GenBank/DDBJ databases">
        <title>Draft Genome Sequence of Rathayibacter sp. Strain VKM Ac-2596 Isolated from Leaf Gall Induced by Plant-Parasitic Nematodes.</title>
        <authorList>
            <person name="Vasilenko O.V."/>
            <person name="Starodumova I.P."/>
            <person name="Tarlachkov S.V."/>
            <person name="Dorofeeva L.V."/>
            <person name="Evtushenko L.I."/>
        </authorList>
    </citation>
    <scope>NUCLEOTIDE SEQUENCE [LARGE SCALE GENOMIC DNA]</scope>
    <source>
        <strain evidence="2 4">VKM Ac-2596</strain>
    </source>
</reference>
<dbReference type="RefSeq" id="WP_068211227.1">
    <property type="nucleotide sequence ID" value="NZ_CP047186.1"/>
</dbReference>